<evidence type="ECO:0000256" key="6">
    <source>
        <dbReference type="ARBA" id="ARBA00023033"/>
    </source>
</evidence>
<dbReference type="GO" id="GO:0004508">
    <property type="term" value="F:steroid 17-alpha-monooxygenase activity"/>
    <property type="evidence" value="ECO:0007669"/>
    <property type="project" value="TreeGrafter"/>
</dbReference>
<dbReference type="GO" id="GO:0020037">
    <property type="term" value="F:heme binding"/>
    <property type="evidence" value="ECO:0007669"/>
    <property type="project" value="InterPro"/>
</dbReference>
<evidence type="ECO:0000256" key="1">
    <source>
        <dbReference type="ARBA" id="ARBA00010617"/>
    </source>
</evidence>
<keyword evidence="5 7" id="KW-0408">Iron</keyword>
<dbReference type="Pfam" id="PF00067">
    <property type="entry name" value="p450"/>
    <property type="match status" value="1"/>
</dbReference>
<evidence type="ECO:0000313" key="11">
    <source>
        <dbReference type="Proteomes" id="UP001347796"/>
    </source>
</evidence>
<comment type="caution">
    <text evidence="10">The sequence shown here is derived from an EMBL/GenBank/DDBJ whole genome shotgun (WGS) entry which is preliminary data.</text>
</comment>
<evidence type="ECO:0008006" key="12">
    <source>
        <dbReference type="Google" id="ProtNLM"/>
    </source>
</evidence>
<dbReference type="GO" id="GO:0042446">
    <property type="term" value="P:hormone biosynthetic process"/>
    <property type="evidence" value="ECO:0007669"/>
    <property type="project" value="TreeGrafter"/>
</dbReference>
<gene>
    <name evidence="10" type="ORF">SNE40_022808</name>
</gene>
<dbReference type="AlphaFoldDB" id="A0AAN8FXB0"/>
<evidence type="ECO:0000256" key="7">
    <source>
        <dbReference type="PIRSR" id="PIRSR602401-1"/>
    </source>
</evidence>
<dbReference type="SUPFAM" id="SSF48264">
    <property type="entry name" value="Cytochrome P450"/>
    <property type="match status" value="1"/>
</dbReference>
<evidence type="ECO:0000256" key="9">
    <source>
        <dbReference type="SAM" id="Phobius"/>
    </source>
</evidence>
<reference evidence="10 11" key="1">
    <citation type="submission" date="2024-01" db="EMBL/GenBank/DDBJ databases">
        <title>The genome of the rayed Mediterranean limpet Patella caerulea (Linnaeus, 1758).</title>
        <authorList>
            <person name="Anh-Thu Weber A."/>
            <person name="Halstead-Nussloch G."/>
        </authorList>
    </citation>
    <scope>NUCLEOTIDE SEQUENCE [LARGE SCALE GENOMIC DNA]</scope>
    <source>
        <strain evidence="10">AATW-2023a</strain>
        <tissue evidence="10">Whole specimen</tissue>
    </source>
</reference>
<comment type="similarity">
    <text evidence="1 8">Belongs to the cytochrome P450 family.</text>
</comment>
<dbReference type="PRINTS" id="PR00463">
    <property type="entry name" value="EP450I"/>
</dbReference>
<proteinExistence type="inferred from homology"/>
<feature type="transmembrane region" description="Helical" evidence="9">
    <location>
        <begin position="7"/>
        <end position="30"/>
    </location>
</feature>
<evidence type="ECO:0000256" key="8">
    <source>
        <dbReference type="RuleBase" id="RU000461"/>
    </source>
</evidence>
<keyword evidence="6 8" id="KW-0503">Monooxygenase</keyword>
<keyword evidence="3 7" id="KW-0479">Metal-binding</keyword>
<evidence type="ECO:0000313" key="10">
    <source>
        <dbReference type="EMBL" id="KAK6166017.1"/>
    </source>
</evidence>
<keyword evidence="2 7" id="KW-0349">Heme</keyword>
<accession>A0AAN8FXB0</accession>
<dbReference type="InterPro" id="IPR002401">
    <property type="entry name" value="Cyt_P450_E_grp-I"/>
</dbReference>
<sequence>MTCKASVFTASIITLFIISLFQDVYCYYWLHMPPGPWSLPVIGSIHQIDPKQPHRSFKKLSLKYGGILSIRMGLRDRIVYITDLDLINKIFFDQRTSDRPPLNVFKYLTKDIDGIGSSSYGNNFKKQKHLIVNAINTIRNTSAQHKIEKIMKQYLRRMSESEGESFDPKESIIELTCSLFSSLVYGSDYNGFNDPELQTIISNHKTVMDCISPFHPLNIMSLFWWIPNKWLRGFYKCIKDRDIIITRKCYQTKKINSEDKNHQENIINILLTEHDIHEKQDIKNLIMSAWTVFLAGSESVRSLCLWTLQNLGLYTQMQNRIYHDVQTVVEENSFPNIQQKHELPYTCAFILETMRVCQANVLGIPHCTSADIQIDNNVIPKGTMIMLGFWDNLNNSKQWAEATKFNPDRFLDENNKLIKYQTLNSFIVFGKGHRMCPGSSITLDLMFLFVTALVKCFLVELHLKDGEKIDTNGQFSFGLEPSPYKIRLTKRNNINHDNFL</sequence>
<dbReference type="GO" id="GO:0042448">
    <property type="term" value="P:progesterone metabolic process"/>
    <property type="evidence" value="ECO:0007669"/>
    <property type="project" value="TreeGrafter"/>
</dbReference>
<keyword evidence="11" id="KW-1185">Reference proteome</keyword>
<keyword evidence="4 8" id="KW-0560">Oxidoreductase</keyword>
<dbReference type="PROSITE" id="PS00086">
    <property type="entry name" value="CYTOCHROME_P450"/>
    <property type="match status" value="1"/>
</dbReference>
<evidence type="ECO:0000256" key="3">
    <source>
        <dbReference type="ARBA" id="ARBA00022723"/>
    </source>
</evidence>
<keyword evidence="9" id="KW-1133">Transmembrane helix</keyword>
<dbReference type="Proteomes" id="UP001347796">
    <property type="component" value="Unassembled WGS sequence"/>
</dbReference>
<dbReference type="InterPro" id="IPR001128">
    <property type="entry name" value="Cyt_P450"/>
</dbReference>
<organism evidence="10 11">
    <name type="scientific">Patella caerulea</name>
    <name type="common">Rayed Mediterranean limpet</name>
    <dbReference type="NCBI Taxonomy" id="87958"/>
    <lineage>
        <taxon>Eukaryota</taxon>
        <taxon>Metazoa</taxon>
        <taxon>Spiralia</taxon>
        <taxon>Lophotrochozoa</taxon>
        <taxon>Mollusca</taxon>
        <taxon>Gastropoda</taxon>
        <taxon>Patellogastropoda</taxon>
        <taxon>Patelloidea</taxon>
        <taxon>Patellidae</taxon>
        <taxon>Patella</taxon>
    </lineage>
</organism>
<feature type="binding site" description="axial binding residue" evidence="7">
    <location>
        <position position="436"/>
    </location>
    <ligand>
        <name>heme</name>
        <dbReference type="ChEBI" id="CHEBI:30413"/>
    </ligand>
    <ligandPart>
        <name>Fe</name>
        <dbReference type="ChEBI" id="CHEBI:18248"/>
    </ligandPart>
</feature>
<dbReference type="PANTHER" id="PTHR24289:SF1">
    <property type="entry name" value="STEROID 17-ALPHA-HYDROXYLASE_17,20 LYASE"/>
    <property type="match status" value="1"/>
</dbReference>
<protein>
    <recommendedName>
        <fullName evidence="12">Cytochrome P450</fullName>
    </recommendedName>
</protein>
<evidence type="ECO:0000256" key="4">
    <source>
        <dbReference type="ARBA" id="ARBA00023002"/>
    </source>
</evidence>
<keyword evidence="9" id="KW-0812">Transmembrane</keyword>
<comment type="cofactor">
    <cofactor evidence="7">
        <name>heme</name>
        <dbReference type="ChEBI" id="CHEBI:30413"/>
    </cofactor>
</comment>
<dbReference type="InterPro" id="IPR017972">
    <property type="entry name" value="Cyt_P450_CS"/>
</dbReference>
<evidence type="ECO:0000256" key="5">
    <source>
        <dbReference type="ARBA" id="ARBA00023004"/>
    </source>
</evidence>
<dbReference type="GO" id="GO:0005506">
    <property type="term" value="F:iron ion binding"/>
    <property type="evidence" value="ECO:0007669"/>
    <property type="project" value="InterPro"/>
</dbReference>
<dbReference type="Gene3D" id="1.10.630.10">
    <property type="entry name" value="Cytochrome P450"/>
    <property type="match status" value="1"/>
</dbReference>
<dbReference type="PANTHER" id="PTHR24289">
    <property type="entry name" value="STEROID 17-ALPHA-HYDROXYLASE/17,20 LYASE"/>
    <property type="match status" value="1"/>
</dbReference>
<name>A0AAN8FXB0_PATCE</name>
<dbReference type="EMBL" id="JAZGQO010000021">
    <property type="protein sequence ID" value="KAK6166017.1"/>
    <property type="molecule type" value="Genomic_DNA"/>
</dbReference>
<evidence type="ECO:0000256" key="2">
    <source>
        <dbReference type="ARBA" id="ARBA00022617"/>
    </source>
</evidence>
<dbReference type="InterPro" id="IPR036396">
    <property type="entry name" value="Cyt_P450_sf"/>
</dbReference>
<keyword evidence="9" id="KW-0472">Membrane</keyword>